<feature type="domain" description="SAM" evidence="2">
    <location>
        <begin position="96"/>
        <end position="150"/>
    </location>
</feature>
<dbReference type="SUPFAM" id="SSF47769">
    <property type="entry name" value="SAM/Pointed domain"/>
    <property type="match status" value="1"/>
</dbReference>
<dbReference type="InterPro" id="IPR013761">
    <property type="entry name" value="SAM/pointed_sf"/>
</dbReference>
<evidence type="ECO:0000313" key="3">
    <source>
        <dbReference type="EMBL" id="CAD9405670.1"/>
    </source>
</evidence>
<dbReference type="PROSITE" id="PS50105">
    <property type="entry name" value="SAM_DOMAIN"/>
    <property type="match status" value="1"/>
</dbReference>
<name>A0A7S2FPM5_9EUKA</name>
<dbReference type="EMBL" id="HBGU01006988">
    <property type="protein sequence ID" value="CAD9405670.1"/>
    <property type="molecule type" value="Transcribed_RNA"/>
</dbReference>
<feature type="compositionally biased region" description="Basic residues" evidence="1">
    <location>
        <begin position="172"/>
        <end position="187"/>
    </location>
</feature>
<dbReference type="Pfam" id="PF07647">
    <property type="entry name" value="SAM_2"/>
    <property type="match status" value="1"/>
</dbReference>
<reference evidence="3" key="1">
    <citation type="submission" date="2021-01" db="EMBL/GenBank/DDBJ databases">
        <authorList>
            <person name="Corre E."/>
            <person name="Pelletier E."/>
            <person name="Niang G."/>
            <person name="Scheremetjew M."/>
            <person name="Finn R."/>
            <person name="Kale V."/>
            <person name="Holt S."/>
            <person name="Cochrane G."/>
            <person name="Meng A."/>
            <person name="Brown T."/>
            <person name="Cohen L."/>
        </authorList>
    </citation>
    <scope>NUCLEOTIDE SEQUENCE</scope>
    <source>
        <strain evidence="3">UTEX LB 985</strain>
    </source>
</reference>
<feature type="compositionally biased region" description="Basic residues" evidence="1">
    <location>
        <begin position="1"/>
        <end position="19"/>
    </location>
</feature>
<sequence>MLRLVRRSRARMRRKRQVGRRWDHEEGSTSHSRPLETNAEVAIGNYLQPFQLSDMLEVVHTITGAGYSSPAALRALDDVQLQRLGVSEQDSHRILLASWLDTLGLIHYGPHLLAAGCNSLLELLALSDEKLANAGVPAIGHRRQIQRALREDELVQAMAAAQREQQAAEKRVRMRQRGPQQGHRRRATGPTTDDLHFAGTVKAELDVTRGGLRELPGSVGRSGRQHDAWSDAWRTTGNASLGTAPGETEQYRPASVAWEGGVQVMRSNGEPAMTVW</sequence>
<evidence type="ECO:0000259" key="2">
    <source>
        <dbReference type="PROSITE" id="PS50105"/>
    </source>
</evidence>
<dbReference type="AlphaFoldDB" id="A0A7S2FPM5"/>
<accession>A0A7S2FPM5</accession>
<evidence type="ECO:0000256" key="1">
    <source>
        <dbReference type="SAM" id="MobiDB-lite"/>
    </source>
</evidence>
<dbReference type="InterPro" id="IPR001660">
    <property type="entry name" value="SAM"/>
</dbReference>
<dbReference type="CDD" id="cd09487">
    <property type="entry name" value="SAM_superfamily"/>
    <property type="match status" value="1"/>
</dbReference>
<gene>
    <name evidence="3" type="ORF">CBRE1094_LOCUS3812</name>
</gene>
<dbReference type="Gene3D" id="1.10.150.50">
    <property type="entry name" value="Transcription Factor, Ets-1"/>
    <property type="match status" value="1"/>
</dbReference>
<feature type="region of interest" description="Disordered" evidence="1">
    <location>
        <begin position="1"/>
        <end position="35"/>
    </location>
</feature>
<organism evidence="3">
    <name type="scientific">Haptolina brevifila</name>
    <dbReference type="NCBI Taxonomy" id="156173"/>
    <lineage>
        <taxon>Eukaryota</taxon>
        <taxon>Haptista</taxon>
        <taxon>Haptophyta</taxon>
        <taxon>Prymnesiophyceae</taxon>
        <taxon>Prymnesiales</taxon>
        <taxon>Prymnesiaceae</taxon>
        <taxon>Haptolina</taxon>
    </lineage>
</organism>
<protein>
    <recommendedName>
        <fullName evidence="2">SAM domain-containing protein</fullName>
    </recommendedName>
</protein>
<proteinExistence type="predicted"/>
<feature type="region of interest" description="Disordered" evidence="1">
    <location>
        <begin position="161"/>
        <end position="194"/>
    </location>
</feature>